<proteinExistence type="inferred from homology"/>
<evidence type="ECO:0000256" key="9">
    <source>
        <dbReference type="RuleBase" id="RU004386"/>
    </source>
</evidence>
<evidence type="ECO:0000256" key="5">
    <source>
        <dbReference type="ARBA" id="ARBA00022723"/>
    </source>
</evidence>
<dbReference type="Gene3D" id="2.30.250.10">
    <property type="entry name" value="Aminopeptidase i, Domain 2"/>
    <property type="match status" value="1"/>
</dbReference>
<evidence type="ECO:0000256" key="10">
    <source>
        <dbReference type="RuleBase" id="RU004387"/>
    </source>
</evidence>
<keyword evidence="8 9" id="KW-0482">Metalloprotease</keyword>
<protein>
    <recommendedName>
        <fullName evidence="10">M18 family aminopeptidase</fullName>
        <ecNumber evidence="10">3.4.11.-</ecNumber>
    </recommendedName>
</protein>
<comment type="caution">
    <text evidence="11">The sequence shown here is derived from an EMBL/GenBank/DDBJ whole genome shotgun (WGS) entry which is preliminary data.</text>
</comment>
<dbReference type="Gene3D" id="3.40.630.10">
    <property type="entry name" value="Zn peptidases"/>
    <property type="match status" value="1"/>
</dbReference>
<sequence length="452" mass="49647">MKFDNQQLLKYIGACTSPYHTVDTSLQMLLDSGFTELSLEDTWKLHPGSYVVNVFGTTLFAFHIGKHPRHTLRVASAHTDFPAIRVKPNPVVSVKGYKKLNVEMYGGLIENTWLDRPLGAAGTVVLKGESAFDVDSVLVDTKRPIAIIPNLAIHMNRTVNDGVKLNRQKDMLPILMMEKRDVDNGTRNADSHVKAVSTLDNDESIECYDEWMHFLADEVNCDPSEILSYEMTLYPVEQGCTLGIDGDFISSPRLDNLTSCFGVLSGIIAAHKNKVDGIRCAILFDNEEVGSRTKQGGAGMLLPNLVKRIYDVLGFTAQDMDEDLAKGFMISADVAHGLHPNYPEKNDITNIPVLNQGLALKMASSQSYAGDAKAIAIVKGLCEEADVQYQIYVNRSDVPGGSTVGSISSAMLPMRTMDIGLPILAMHSARETMGSADQNQLNHLMNYFLGDE</sequence>
<dbReference type="PANTHER" id="PTHR28570">
    <property type="entry name" value="ASPARTYL AMINOPEPTIDASE"/>
    <property type="match status" value="1"/>
</dbReference>
<organism evidence="11 12">
    <name type="scientific">Veillonella denticariosi JCM 15641</name>
    <dbReference type="NCBI Taxonomy" id="1298594"/>
    <lineage>
        <taxon>Bacteria</taxon>
        <taxon>Bacillati</taxon>
        <taxon>Bacillota</taxon>
        <taxon>Negativicutes</taxon>
        <taxon>Veillonellales</taxon>
        <taxon>Veillonellaceae</taxon>
        <taxon>Veillonella</taxon>
    </lineage>
</organism>
<dbReference type="Proteomes" id="UP000237916">
    <property type="component" value="Unassembled WGS sequence"/>
</dbReference>
<dbReference type="STRING" id="1298594.GCA_001312465_00163"/>
<keyword evidence="12" id="KW-1185">Reference proteome</keyword>
<evidence type="ECO:0000256" key="3">
    <source>
        <dbReference type="ARBA" id="ARBA00022438"/>
    </source>
</evidence>
<keyword evidence="7 9" id="KW-0862">Zinc</keyword>
<dbReference type="OrthoDB" id="9764268at2"/>
<dbReference type="SUPFAM" id="SSF101821">
    <property type="entry name" value="Aminopeptidase/glucanase lid domain"/>
    <property type="match status" value="1"/>
</dbReference>
<keyword evidence="6 9" id="KW-0378">Hydrolase</keyword>
<dbReference type="NCBIfam" id="NF002759">
    <property type="entry name" value="PRK02813.1"/>
    <property type="match status" value="1"/>
</dbReference>
<dbReference type="InterPro" id="IPR001948">
    <property type="entry name" value="Peptidase_M18"/>
</dbReference>
<dbReference type="GO" id="GO:0008270">
    <property type="term" value="F:zinc ion binding"/>
    <property type="evidence" value="ECO:0007669"/>
    <property type="project" value="InterPro"/>
</dbReference>
<dbReference type="Pfam" id="PF02127">
    <property type="entry name" value="Peptidase_M18"/>
    <property type="match status" value="1"/>
</dbReference>
<dbReference type="PRINTS" id="PR00932">
    <property type="entry name" value="AMINO1PTASE"/>
</dbReference>
<dbReference type="InterPro" id="IPR023358">
    <property type="entry name" value="Peptidase_M18_dom2"/>
</dbReference>
<reference evidence="11 12" key="1">
    <citation type="submission" date="2018-01" db="EMBL/GenBank/DDBJ databases">
        <title>Draft genome sequences of clinical isolates and type strains of oral Veillonella including Veillonella infantum sp., nov.</title>
        <authorList>
            <person name="Mashima I."/>
            <person name="Liao Y.-C."/>
            <person name="Sabharwal A."/>
            <person name="Haase E.M."/>
            <person name="Nakazawa F."/>
            <person name="Scannapieco F.A."/>
        </authorList>
    </citation>
    <scope>NUCLEOTIDE SEQUENCE [LARGE SCALE GENOMIC DNA]</scope>
    <source>
        <strain evidence="11 12">JCM 15641</strain>
    </source>
</reference>
<gene>
    <name evidence="11" type="ORF">VEHSUH05_06125</name>
</gene>
<comment type="cofactor">
    <cofactor evidence="1 10">
        <name>Zn(2+)</name>
        <dbReference type="ChEBI" id="CHEBI:29105"/>
    </cofactor>
</comment>
<dbReference type="GO" id="GO:0004177">
    <property type="term" value="F:aminopeptidase activity"/>
    <property type="evidence" value="ECO:0007669"/>
    <property type="project" value="UniProtKB-KW"/>
</dbReference>
<dbReference type="SUPFAM" id="SSF53187">
    <property type="entry name" value="Zn-dependent exopeptidases"/>
    <property type="match status" value="1"/>
</dbReference>
<name>A0A2S7Z6T2_9FIRM</name>
<dbReference type="GO" id="GO:0006508">
    <property type="term" value="P:proteolysis"/>
    <property type="evidence" value="ECO:0007669"/>
    <property type="project" value="UniProtKB-KW"/>
</dbReference>
<evidence type="ECO:0000256" key="6">
    <source>
        <dbReference type="ARBA" id="ARBA00022801"/>
    </source>
</evidence>
<evidence type="ECO:0000256" key="8">
    <source>
        <dbReference type="ARBA" id="ARBA00023049"/>
    </source>
</evidence>
<keyword evidence="3 9" id="KW-0031">Aminopeptidase</keyword>
<dbReference type="GO" id="GO:0005737">
    <property type="term" value="C:cytoplasm"/>
    <property type="evidence" value="ECO:0007669"/>
    <property type="project" value="UniProtKB-ARBA"/>
</dbReference>
<evidence type="ECO:0000313" key="12">
    <source>
        <dbReference type="Proteomes" id="UP000237916"/>
    </source>
</evidence>
<evidence type="ECO:0000256" key="2">
    <source>
        <dbReference type="ARBA" id="ARBA00008290"/>
    </source>
</evidence>
<accession>A0A2S7Z6T2</accession>
<dbReference type="GO" id="GO:0008237">
    <property type="term" value="F:metallopeptidase activity"/>
    <property type="evidence" value="ECO:0007669"/>
    <property type="project" value="UniProtKB-KW"/>
</dbReference>
<evidence type="ECO:0000256" key="7">
    <source>
        <dbReference type="ARBA" id="ARBA00022833"/>
    </source>
</evidence>
<evidence type="ECO:0000256" key="1">
    <source>
        <dbReference type="ARBA" id="ARBA00001947"/>
    </source>
</evidence>
<dbReference type="PANTHER" id="PTHR28570:SF3">
    <property type="entry name" value="ASPARTYL AMINOPEPTIDASE"/>
    <property type="match status" value="1"/>
</dbReference>
<keyword evidence="4 9" id="KW-0645">Protease</keyword>
<comment type="similarity">
    <text evidence="2 9">Belongs to the peptidase M18 family.</text>
</comment>
<evidence type="ECO:0000256" key="4">
    <source>
        <dbReference type="ARBA" id="ARBA00022670"/>
    </source>
</evidence>
<evidence type="ECO:0000313" key="11">
    <source>
        <dbReference type="EMBL" id="PQL18949.1"/>
    </source>
</evidence>
<dbReference type="EC" id="3.4.11.-" evidence="10"/>
<dbReference type="AlphaFoldDB" id="A0A2S7Z6T2"/>
<keyword evidence="5 9" id="KW-0479">Metal-binding</keyword>
<dbReference type="RefSeq" id="WP_105091058.1">
    <property type="nucleotide sequence ID" value="NZ_PPDB01000007.1"/>
</dbReference>
<dbReference type="EMBL" id="PPDB01000007">
    <property type="protein sequence ID" value="PQL18949.1"/>
    <property type="molecule type" value="Genomic_DNA"/>
</dbReference>